<gene>
    <name evidence="2" type="ORF">Prubr_62310</name>
</gene>
<proteinExistence type="predicted"/>
<accession>A0A810N869</accession>
<protein>
    <submittedName>
        <fullName evidence="2">Uncharacterized protein</fullName>
    </submittedName>
</protein>
<name>A0A810N869_9ACTN</name>
<dbReference type="Proteomes" id="UP000680866">
    <property type="component" value="Chromosome"/>
</dbReference>
<keyword evidence="3" id="KW-1185">Reference proteome</keyword>
<feature type="region of interest" description="Disordered" evidence="1">
    <location>
        <begin position="65"/>
        <end position="84"/>
    </location>
</feature>
<sequence length="103" mass="10973">MRDVPASEIRVFGGWAPPATFHRGLSIGSGVGRRSHVAHGSAESAKDRPATGRPEVRKQLRFARLTDGPLPGGPGGQFPLESRPKRPYLRGVQLAAPVQCPLA</sequence>
<evidence type="ECO:0000313" key="2">
    <source>
        <dbReference type="EMBL" id="BCJ69210.1"/>
    </source>
</evidence>
<feature type="region of interest" description="Disordered" evidence="1">
    <location>
        <begin position="30"/>
        <end position="55"/>
    </location>
</feature>
<feature type="compositionally biased region" description="Basic and acidic residues" evidence="1">
    <location>
        <begin position="44"/>
        <end position="55"/>
    </location>
</feature>
<organism evidence="2 3">
    <name type="scientific">Polymorphospora rubra</name>
    <dbReference type="NCBI Taxonomy" id="338584"/>
    <lineage>
        <taxon>Bacteria</taxon>
        <taxon>Bacillati</taxon>
        <taxon>Actinomycetota</taxon>
        <taxon>Actinomycetes</taxon>
        <taxon>Micromonosporales</taxon>
        <taxon>Micromonosporaceae</taxon>
        <taxon>Polymorphospora</taxon>
    </lineage>
</organism>
<reference evidence="2" key="1">
    <citation type="submission" date="2020-08" db="EMBL/GenBank/DDBJ databases">
        <title>Whole genome shotgun sequence of Polymorphospora rubra NBRC 101157.</title>
        <authorList>
            <person name="Komaki H."/>
            <person name="Tamura T."/>
        </authorList>
    </citation>
    <scope>NUCLEOTIDE SEQUENCE</scope>
    <source>
        <strain evidence="2">NBRC 101157</strain>
    </source>
</reference>
<dbReference type="KEGG" id="pry:Prubr_62310"/>
<dbReference type="AlphaFoldDB" id="A0A810N869"/>
<dbReference type="EMBL" id="AP023359">
    <property type="protein sequence ID" value="BCJ69210.1"/>
    <property type="molecule type" value="Genomic_DNA"/>
</dbReference>
<evidence type="ECO:0000256" key="1">
    <source>
        <dbReference type="SAM" id="MobiDB-lite"/>
    </source>
</evidence>
<evidence type="ECO:0000313" key="3">
    <source>
        <dbReference type="Proteomes" id="UP000680866"/>
    </source>
</evidence>